<evidence type="ECO:0000313" key="1">
    <source>
        <dbReference type="EMBL" id="KAI0056640.1"/>
    </source>
</evidence>
<proteinExistence type="predicted"/>
<organism evidence="1 2">
    <name type="scientific">Artomyces pyxidatus</name>
    <dbReference type="NCBI Taxonomy" id="48021"/>
    <lineage>
        <taxon>Eukaryota</taxon>
        <taxon>Fungi</taxon>
        <taxon>Dikarya</taxon>
        <taxon>Basidiomycota</taxon>
        <taxon>Agaricomycotina</taxon>
        <taxon>Agaricomycetes</taxon>
        <taxon>Russulales</taxon>
        <taxon>Auriscalpiaceae</taxon>
        <taxon>Artomyces</taxon>
    </lineage>
</organism>
<sequence length="289" mass="32459">MSWLALSNGVLVRDMWPGIVATRECRHSRLYSASWQRCPAELEDVFAWCKVLANKPRVPEDRLKQYSLIHQSIDVKPLGRRGIPHPVSFRVQGFLADFNLQLTGNWNGDIGHAPAAIQHVRLDGGAFEDIFSGQVDALRNVAHVVQESLCPDSPKPVIDMICPDGTIYANRNVFMPHPSANGLFNRSVELTPVEDPDGAIAAIAHSWRIPYRSRFGRRNDMGYTKELPPSNLQRGDFIEITAELEMFMNEPPNAVPTFEVRLRLRNLVRLCKAEFMPLVLTPGHDGSLS</sequence>
<keyword evidence="2" id="KW-1185">Reference proteome</keyword>
<name>A0ACB8SL25_9AGAM</name>
<accession>A0ACB8SL25</accession>
<reference evidence="1" key="2">
    <citation type="journal article" date="2022" name="New Phytol.">
        <title>Evolutionary transition to the ectomycorrhizal habit in the genomes of a hyperdiverse lineage of mushroom-forming fungi.</title>
        <authorList>
            <person name="Looney B."/>
            <person name="Miyauchi S."/>
            <person name="Morin E."/>
            <person name="Drula E."/>
            <person name="Courty P.E."/>
            <person name="Kohler A."/>
            <person name="Kuo A."/>
            <person name="LaButti K."/>
            <person name="Pangilinan J."/>
            <person name="Lipzen A."/>
            <person name="Riley R."/>
            <person name="Andreopoulos W."/>
            <person name="He G."/>
            <person name="Johnson J."/>
            <person name="Nolan M."/>
            <person name="Tritt A."/>
            <person name="Barry K.W."/>
            <person name="Grigoriev I.V."/>
            <person name="Nagy L.G."/>
            <person name="Hibbett D."/>
            <person name="Henrissat B."/>
            <person name="Matheny P.B."/>
            <person name="Labbe J."/>
            <person name="Martin F.M."/>
        </authorList>
    </citation>
    <scope>NUCLEOTIDE SEQUENCE</scope>
    <source>
        <strain evidence="1">HHB10654</strain>
    </source>
</reference>
<protein>
    <submittedName>
        <fullName evidence="1">Uncharacterized protein</fullName>
    </submittedName>
</protein>
<gene>
    <name evidence="1" type="ORF">BV25DRAFT_1842154</name>
</gene>
<dbReference type="Proteomes" id="UP000814140">
    <property type="component" value="Unassembled WGS sequence"/>
</dbReference>
<reference evidence="1" key="1">
    <citation type="submission" date="2021-03" db="EMBL/GenBank/DDBJ databases">
        <authorList>
            <consortium name="DOE Joint Genome Institute"/>
            <person name="Ahrendt S."/>
            <person name="Looney B.P."/>
            <person name="Miyauchi S."/>
            <person name="Morin E."/>
            <person name="Drula E."/>
            <person name="Courty P.E."/>
            <person name="Chicoki N."/>
            <person name="Fauchery L."/>
            <person name="Kohler A."/>
            <person name="Kuo A."/>
            <person name="Labutti K."/>
            <person name="Pangilinan J."/>
            <person name="Lipzen A."/>
            <person name="Riley R."/>
            <person name="Andreopoulos W."/>
            <person name="He G."/>
            <person name="Johnson J."/>
            <person name="Barry K.W."/>
            <person name="Grigoriev I.V."/>
            <person name="Nagy L."/>
            <person name="Hibbett D."/>
            <person name="Henrissat B."/>
            <person name="Matheny P.B."/>
            <person name="Labbe J."/>
            <person name="Martin F."/>
        </authorList>
    </citation>
    <scope>NUCLEOTIDE SEQUENCE</scope>
    <source>
        <strain evidence="1">HHB10654</strain>
    </source>
</reference>
<dbReference type="EMBL" id="MU277260">
    <property type="protein sequence ID" value="KAI0056640.1"/>
    <property type="molecule type" value="Genomic_DNA"/>
</dbReference>
<evidence type="ECO:0000313" key="2">
    <source>
        <dbReference type="Proteomes" id="UP000814140"/>
    </source>
</evidence>
<comment type="caution">
    <text evidence="1">The sequence shown here is derived from an EMBL/GenBank/DDBJ whole genome shotgun (WGS) entry which is preliminary data.</text>
</comment>